<dbReference type="InterPro" id="IPR029063">
    <property type="entry name" value="SAM-dependent_MTases_sf"/>
</dbReference>
<keyword evidence="2" id="KW-0808">Transferase</keyword>
<dbReference type="SUPFAM" id="SSF55008">
    <property type="entry name" value="HMA, heavy metal-associated domain"/>
    <property type="match status" value="1"/>
</dbReference>
<dbReference type="InterPro" id="IPR005299">
    <property type="entry name" value="MeTrfase_7"/>
</dbReference>
<organism evidence="6 7">
    <name type="scientific">Cannabis sativa</name>
    <name type="common">Hemp</name>
    <name type="synonym">Marijuana</name>
    <dbReference type="NCBI Taxonomy" id="3483"/>
    <lineage>
        <taxon>Eukaryota</taxon>
        <taxon>Viridiplantae</taxon>
        <taxon>Streptophyta</taxon>
        <taxon>Embryophyta</taxon>
        <taxon>Tracheophyta</taxon>
        <taxon>Spermatophyta</taxon>
        <taxon>Magnoliopsida</taxon>
        <taxon>eudicotyledons</taxon>
        <taxon>Gunneridae</taxon>
        <taxon>Pentapetalae</taxon>
        <taxon>rosids</taxon>
        <taxon>fabids</taxon>
        <taxon>Rosales</taxon>
        <taxon>Cannabaceae</taxon>
        <taxon>Cannabis</taxon>
    </lineage>
</organism>
<proteinExistence type="predicted"/>
<keyword evidence="3" id="KW-0479">Metal-binding</keyword>
<keyword evidence="7" id="KW-1185">Reference proteome</keyword>
<dbReference type="PANTHER" id="PTHR31009">
    <property type="entry name" value="S-ADENOSYL-L-METHIONINE:CARBOXYL METHYLTRANSFERASE FAMILY PROTEIN"/>
    <property type="match status" value="1"/>
</dbReference>
<dbReference type="PROSITE" id="PS50846">
    <property type="entry name" value="HMA_2"/>
    <property type="match status" value="1"/>
</dbReference>
<evidence type="ECO:0000313" key="7">
    <source>
        <dbReference type="Proteomes" id="UP000596661"/>
    </source>
</evidence>
<dbReference type="SUPFAM" id="SSF53335">
    <property type="entry name" value="S-adenosyl-L-methionine-dependent methyltransferases"/>
    <property type="match status" value="1"/>
</dbReference>
<evidence type="ECO:0000256" key="1">
    <source>
        <dbReference type="ARBA" id="ARBA00022603"/>
    </source>
</evidence>
<dbReference type="Pfam" id="PF03492">
    <property type="entry name" value="Methyltransf_7"/>
    <property type="match status" value="1"/>
</dbReference>
<dbReference type="GO" id="GO:0032259">
    <property type="term" value="P:methylation"/>
    <property type="evidence" value="ECO:0007669"/>
    <property type="project" value="UniProtKB-KW"/>
</dbReference>
<dbReference type="AlphaFoldDB" id="A0A803NN54"/>
<protein>
    <recommendedName>
        <fullName evidence="5">HMA domain-containing protein</fullName>
    </recommendedName>
</protein>
<reference evidence="6" key="2">
    <citation type="submission" date="2021-03" db="UniProtKB">
        <authorList>
            <consortium name="EnsemblPlants"/>
        </authorList>
    </citation>
    <scope>IDENTIFICATION</scope>
</reference>
<keyword evidence="4" id="KW-0460">Magnesium</keyword>
<dbReference type="Gramene" id="evm.model.01.2937">
    <property type="protein sequence ID" value="cds.evm.model.01.2937"/>
    <property type="gene ID" value="evm.TU.01.2937"/>
</dbReference>
<dbReference type="GO" id="GO:0046872">
    <property type="term" value="F:metal ion binding"/>
    <property type="evidence" value="ECO:0007669"/>
    <property type="project" value="UniProtKB-KW"/>
</dbReference>
<evidence type="ECO:0000256" key="3">
    <source>
        <dbReference type="ARBA" id="ARBA00022723"/>
    </source>
</evidence>
<dbReference type="Proteomes" id="UP000596661">
    <property type="component" value="Chromosome 1"/>
</dbReference>
<dbReference type="EnsemblPlants" id="evm.model.01.2937">
    <property type="protein sequence ID" value="cds.evm.model.01.2937"/>
    <property type="gene ID" value="evm.TU.01.2937"/>
</dbReference>
<keyword evidence="1" id="KW-0489">Methyltransferase</keyword>
<sequence>MEVARVLHMNKGSGDTSYAKNSTVQSKILSIAKPMMDEAILKIVEKSPESMGIADLGCSAGPNCLGVIMEIVDVIHARCCTLSQSSPELRLFLNDLFNNDFNNIFASLPTFYNQIRKEKGSHFGPCYISAVPGSFYGRLFPTNSLHFIHSSSSLHWLSQVPKGLNSNNESGVEVINKGKLYLSKSSSECVVEAYLDQFEKDFGVFLSSRAEELVTNGRMVLSFMGRTSPDPTADESCYQWELLATALMAMVSEGLIEEEKVDSFNAPYYAPCPEEIKKVVEKEGSFVLENVEAFPVDWDGGAVDYDHHQYTTVAELSRARGQRVAKTIRAVVESMLGDHFGLNFGCESKIEVGIRVRKTVVSVELLCSKCRQKVMNLIAKIEGITSIVLDPSKNTVTVIGEADPVCIIRKVRKFRKTATIVSIGPPKEEKKDEKNKEVIISYPSTTCKKCDVWYVVAEDAYTHYCSIM</sequence>
<dbReference type="InterPro" id="IPR006121">
    <property type="entry name" value="HMA_dom"/>
</dbReference>
<evidence type="ECO:0000256" key="2">
    <source>
        <dbReference type="ARBA" id="ARBA00022679"/>
    </source>
</evidence>
<dbReference type="Gene3D" id="3.30.70.100">
    <property type="match status" value="1"/>
</dbReference>
<evidence type="ECO:0000313" key="6">
    <source>
        <dbReference type="EnsemblPlants" id="cds.evm.model.01.2937"/>
    </source>
</evidence>
<dbReference type="Pfam" id="PF00403">
    <property type="entry name" value="HMA"/>
    <property type="match status" value="1"/>
</dbReference>
<dbReference type="OMA" id="HFGKDIM"/>
<accession>A0A803NN54</accession>
<evidence type="ECO:0000256" key="4">
    <source>
        <dbReference type="ARBA" id="ARBA00022842"/>
    </source>
</evidence>
<dbReference type="GO" id="GO:0008168">
    <property type="term" value="F:methyltransferase activity"/>
    <property type="evidence" value="ECO:0007669"/>
    <property type="project" value="UniProtKB-KW"/>
</dbReference>
<dbReference type="InterPro" id="IPR036163">
    <property type="entry name" value="HMA_dom_sf"/>
</dbReference>
<evidence type="ECO:0000259" key="5">
    <source>
        <dbReference type="PROSITE" id="PS50846"/>
    </source>
</evidence>
<dbReference type="InterPro" id="IPR042086">
    <property type="entry name" value="MeTrfase_capping"/>
</dbReference>
<dbReference type="EMBL" id="UZAU01000083">
    <property type="status" value="NOT_ANNOTATED_CDS"/>
    <property type="molecule type" value="Genomic_DNA"/>
</dbReference>
<reference evidence="6" key="1">
    <citation type="submission" date="2018-11" db="EMBL/GenBank/DDBJ databases">
        <authorList>
            <person name="Grassa J C."/>
        </authorList>
    </citation>
    <scope>NUCLEOTIDE SEQUENCE [LARGE SCALE GENOMIC DNA]</scope>
</reference>
<feature type="domain" description="HMA" evidence="5">
    <location>
        <begin position="356"/>
        <end position="423"/>
    </location>
</feature>
<name>A0A803NN54_CANSA</name>
<dbReference type="Gene3D" id="1.10.1200.270">
    <property type="entry name" value="Methyltransferase, alpha-helical capping domain"/>
    <property type="match status" value="1"/>
</dbReference>
<dbReference type="Gene3D" id="3.40.50.150">
    <property type="entry name" value="Vaccinia Virus protein VP39"/>
    <property type="match status" value="1"/>
</dbReference>